<protein>
    <recommendedName>
        <fullName evidence="2">DUF4142 domain-containing protein</fullName>
    </recommendedName>
</protein>
<reference evidence="3 4" key="1">
    <citation type="submission" date="2018-07" db="EMBL/GenBank/DDBJ databases">
        <authorList>
            <person name="Peeters C."/>
        </authorList>
    </citation>
    <scope>NUCLEOTIDE SEQUENCE [LARGE SCALE GENOMIC DNA]</scope>
    <source>
        <strain evidence="3 4">LMG 30378</strain>
    </source>
</reference>
<sequence length="175" mass="18462">MKAIRTTWLCALVLAGAGAFAHGNGPTDPQIAAIVVVANRVDVDAGKLAQEKSGTKDVKEFAALMVADHTAVNRAAGELVQKLKVTPEANATSDSLQQGGDKNLATLKGLSGAAFDKAYVDHEVAYHEAVIEALDKTLIPSAHNAELKALLVKVRPAFIAHLEHARQLQKRLAGD</sequence>
<feature type="chain" id="PRO_5019219795" description="DUF4142 domain-containing protein" evidence="1">
    <location>
        <begin position="22"/>
        <end position="175"/>
    </location>
</feature>
<accession>A0A446CZB1</accession>
<evidence type="ECO:0000256" key="1">
    <source>
        <dbReference type="SAM" id="SignalP"/>
    </source>
</evidence>
<keyword evidence="1" id="KW-0732">Signal</keyword>
<dbReference type="Proteomes" id="UP000289465">
    <property type="component" value="Unassembled WGS sequence"/>
</dbReference>
<feature type="domain" description="DUF4142" evidence="2">
    <location>
        <begin position="27"/>
        <end position="168"/>
    </location>
</feature>
<evidence type="ECO:0000313" key="3">
    <source>
        <dbReference type="EMBL" id="SSW73208.1"/>
    </source>
</evidence>
<dbReference type="PANTHER" id="PTHR38593:SF1">
    <property type="entry name" value="BLR2558 PROTEIN"/>
    <property type="match status" value="1"/>
</dbReference>
<organism evidence="3 4">
    <name type="scientific">Achromobacter veterisilvae</name>
    <dbReference type="NCBI Taxonomy" id="2069367"/>
    <lineage>
        <taxon>Bacteria</taxon>
        <taxon>Pseudomonadati</taxon>
        <taxon>Pseudomonadota</taxon>
        <taxon>Betaproteobacteria</taxon>
        <taxon>Burkholderiales</taxon>
        <taxon>Alcaligenaceae</taxon>
        <taxon>Achromobacter</taxon>
    </lineage>
</organism>
<dbReference type="RefSeq" id="WP_129245906.1">
    <property type="nucleotide sequence ID" value="NZ_UFQC01000047.1"/>
</dbReference>
<evidence type="ECO:0000259" key="2">
    <source>
        <dbReference type="Pfam" id="PF13628"/>
    </source>
</evidence>
<gene>
    <name evidence="3" type="ORF">AVE30378_05580</name>
</gene>
<dbReference type="Pfam" id="PF13628">
    <property type="entry name" value="DUF4142"/>
    <property type="match status" value="1"/>
</dbReference>
<dbReference type="PANTHER" id="PTHR38593">
    <property type="entry name" value="BLR2558 PROTEIN"/>
    <property type="match status" value="1"/>
</dbReference>
<dbReference type="AlphaFoldDB" id="A0A446CZB1"/>
<name>A0A446CZB1_9BURK</name>
<dbReference type="Gene3D" id="1.20.1260.10">
    <property type="match status" value="1"/>
</dbReference>
<proteinExistence type="predicted"/>
<dbReference type="InterPro" id="IPR025419">
    <property type="entry name" value="DUF4142"/>
</dbReference>
<feature type="signal peptide" evidence="1">
    <location>
        <begin position="1"/>
        <end position="21"/>
    </location>
</feature>
<dbReference type="OrthoDB" id="118677at2"/>
<dbReference type="EMBL" id="UFQC01000047">
    <property type="protein sequence ID" value="SSW73208.1"/>
    <property type="molecule type" value="Genomic_DNA"/>
</dbReference>
<evidence type="ECO:0000313" key="4">
    <source>
        <dbReference type="Proteomes" id="UP000289465"/>
    </source>
</evidence>
<dbReference type="InterPro" id="IPR012347">
    <property type="entry name" value="Ferritin-like"/>
</dbReference>